<protein>
    <recommendedName>
        <fullName evidence="3">F-box domain-containing protein</fullName>
    </recommendedName>
</protein>
<gene>
    <name evidence="1" type="ORF">D9619_007746</name>
</gene>
<comment type="caution">
    <text evidence="1">The sequence shown here is derived from an EMBL/GenBank/DDBJ whole genome shotgun (WGS) entry which is preliminary data.</text>
</comment>
<evidence type="ECO:0008006" key="3">
    <source>
        <dbReference type="Google" id="ProtNLM"/>
    </source>
</evidence>
<organism evidence="1 2">
    <name type="scientific">Psilocybe cf. subviscida</name>
    <dbReference type="NCBI Taxonomy" id="2480587"/>
    <lineage>
        <taxon>Eukaryota</taxon>
        <taxon>Fungi</taxon>
        <taxon>Dikarya</taxon>
        <taxon>Basidiomycota</taxon>
        <taxon>Agaricomycotina</taxon>
        <taxon>Agaricomycetes</taxon>
        <taxon>Agaricomycetidae</taxon>
        <taxon>Agaricales</taxon>
        <taxon>Agaricineae</taxon>
        <taxon>Strophariaceae</taxon>
        <taxon>Psilocybe</taxon>
    </lineage>
</organism>
<keyword evidence="2" id="KW-1185">Reference proteome</keyword>
<reference evidence="1 2" key="1">
    <citation type="journal article" date="2020" name="ISME J.">
        <title>Uncovering the hidden diversity of litter-decomposition mechanisms in mushroom-forming fungi.</title>
        <authorList>
            <person name="Floudas D."/>
            <person name="Bentzer J."/>
            <person name="Ahren D."/>
            <person name="Johansson T."/>
            <person name="Persson P."/>
            <person name="Tunlid A."/>
        </authorList>
    </citation>
    <scope>NUCLEOTIDE SEQUENCE [LARGE SCALE GENOMIC DNA]</scope>
    <source>
        <strain evidence="1 2">CBS 101986</strain>
    </source>
</reference>
<dbReference type="Proteomes" id="UP000567179">
    <property type="component" value="Unassembled WGS sequence"/>
</dbReference>
<name>A0A8H5ESC4_9AGAR</name>
<dbReference type="OrthoDB" id="2934227at2759"/>
<evidence type="ECO:0000313" key="2">
    <source>
        <dbReference type="Proteomes" id="UP000567179"/>
    </source>
</evidence>
<dbReference type="AlphaFoldDB" id="A0A8H5ESC4"/>
<proteinExistence type="predicted"/>
<dbReference type="InterPro" id="IPR032675">
    <property type="entry name" value="LRR_dom_sf"/>
</dbReference>
<dbReference type="EMBL" id="JAACJJ010000057">
    <property type="protein sequence ID" value="KAF5310586.1"/>
    <property type="molecule type" value="Genomic_DNA"/>
</dbReference>
<dbReference type="Gene3D" id="3.80.10.10">
    <property type="entry name" value="Ribonuclease Inhibitor"/>
    <property type="match status" value="1"/>
</dbReference>
<accession>A0A8H5ESC4</accession>
<evidence type="ECO:0000313" key="1">
    <source>
        <dbReference type="EMBL" id="KAF5310586.1"/>
    </source>
</evidence>
<dbReference type="SUPFAM" id="SSF52047">
    <property type="entry name" value="RNI-like"/>
    <property type="match status" value="1"/>
</dbReference>
<sequence>MSPGQGPSREPELPPELIDSVLELLVAEWYSIPYAKRRDHEIRLAVSRCMVVSRAFLTSTRRCLFAHVSTHERPKASSITPLAFSNEDVTARMDSLLKLLRNDPLQDTQPLAGHIRSIEVEMDPLSHKNTDRMRQENLHRWLKQDSGTLDWNARRINMREVLRLLPNLHTFSLIFTSPISAYALHVGLSLAVEKLCRSALLTSLRFENINNFPVDMLASCPNLADLQLVNVHARDAAGDPTSPFAGKYMMTLLPSSWDRQSLRRLRNLTTENSGDVYEAIKANAKQLPLFSSLKALDISVYAYAAPENPGDTHILRAAAPRLESLSIRGIGFDSSCNKFPHIALGKFQALRTLHIKASPLSNLFFRNVPRGLNVFLASDPDASAAIETLVFEFTTVPVIASDIGAFDVDHAWAVVDEHLVDQRLYPYLKLVRFQLSYLYRRRFGMAFETDNSNTPDMDWVTKGLASLSELASKVFPKVAHCERIKYDVCVDLTETQN</sequence>